<gene>
    <name evidence="2" type="ORF">SpAn4DRAFT_1677</name>
</gene>
<dbReference type="SUPFAM" id="SSF56954">
    <property type="entry name" value="Outer membrane efflux proteins (OEP)"/>
    <property type="match status" value="1"/>
</dbReference>
<evidence type="ECO:0000313" key="2">
    <source>
        <dbReference type="EMBL" id="CQR70699.1"/>
    </source>
</evidence>
<dbReference type="RefSeq" id="WP_021169424.1">
    <property type="nucleotide sequence ID" value="NZ_CTRP01000003.1"/>
</dbReference>
<keyword evidence="3" id="KW-1185">Reference proteome</keyword>
<dbReference type="Gene3D" id="1.20.1600.10">
    <property type="entry name" value="Outer membrane efflux proteins (OEP)"/>
    <property type="match status" value="1"/>
</dbReference>
<name>A0A0U1KUD6_9FIRM</name>
<sequence>MNLKKSSILWGMALIFCGMPNLTYAQPAQLTIADSIRLALTHSPAIKAAEAETGKASWLIKENHSNYLPTLSANHVQT</sequence>
<dbReference type="AlphaFoldDB" id="A0A0U1KUD6"/>
<evidence type="ECO:0000256" key="1">
    <source>
        <dbReference type="SAM" id="SignalP"/>
    </source>
</evidence>
<reference evidence="3" key="1">
    <citation type="submission" date="2015-03" db="EMBL/GenBank/DDBJ databases">
        <authorList>
            <person name="Nijsse Bart"/>
        </authorList>
    </citation>
    <scope>NUCLEOTIDE SEQUENCE [LARGE SCALE GENOMIC DNA]</scope>
</reference>
<accession>A0A0U1KUD6</accession>
<evidence type="ECO:0000313" key="3">
    <source>
        <dbReference type="Proteomes" id="UP000049855"/>
    </source>
</evidence>
<dbReference type="EMBL" id="CTRP01000003">
    <property type="protein sequence ID" value="CQR70699.1"/>
    <property type="molecule type" value="Genomic_DNA"/>
</dbReference>
<protein>
    <submittedName>
        <fullName evidence="2">Uncharacterized protein</fullName>
    </submittedName>
</protein>
<keyword evidence="1" id="KW-0732">Signal</keyword>
<organism evidence="2 3">
    <name type="scientific">Sporomusa ovata</name>
    <dbReference type="NCBI Taxonomy" id="2378"/>
    <lineage>
        <taxon>Bacteria</taxon>
        <taxon>Bacillati</taxon>
        <taxon>Bacillota</taxon>
        <taxon>Negativicutes</taxon>
        <taxon>Selenomonadales</taxon>
        <taxon>Sporomusaceae</taxon>
        <taxon>Sporomusa</taxon>
    </lineage>
</organism>
<feature type="signal peptide" evidence="1">
    <location>
        <begin position="1"/>
        <end position="25"/>
    </location>
</feature>
<dbReference type="Proteomes" id="UP000049855">
    <property type="component" value="Unassembled WGS sequence"/>
</dbReference>
<proteinExistence type="predicted"/>
<feature type="chain" id="PRO_5006710571" evidence="1">
    <location>
        <begin position="26"/>
        <end position="78"/>
    </location>
</feature>